<reference evidence="2 3" key="1">
    <citation type="journal article" date="2015" name="Environ. Microbiol.">
        <title>Genome analyses suggest the presence of polyploidy and recent human-driven expansions in eight global populations of the honeybee pathogen Nosema ceranae.</title>
        <authorList>
            <person name="Pelin A."/>
            <person name="Selman M."/>
            <person name="Aris-Brosou S."/>
            <person name="Farinelli L."/>
            <person name="Corradi N."/>
        </authorList>
    </citation>
    <scope>NUCLEOTIDE SEQUENCE [LARGE SCALE GENOMIC DNA]</scope>
    <source>
        <strain evidence="2 3">PA08 1199</strain>
    </source>
</reference>
<keyword evidence="1" id="KW-0472">Membrane</keyword>
<protein>
    <submittedName>
        <fullName evidence="2">Uncharacterized protein</fullName>
    </submittedName>
</protein>
<dbReference type="GeneID" id="36318907"/>
<gene>
    <name evidence="2" type="ORF">AAJ76_1390006705</name>
</gene>
<organism evidence="2 3">
    <name type="scientific">Vairimorpha ceranae</name>
    <dbReference type="NCBI Taxonomy" id="40302"/>
    <lineage>
        <taxon>Eukaryota</taxon>
        <taxon>Fungi</taxon>
        <taxon>Fungi incertae sedis</taxon>
        <taxon>Microsporidia</taxon>
        <taxon>Nosematidae</taxon>
        <taxon>Vairimorpha</taxon>
    </lineage>
</organism>
<sequence>MKYKENSNISDFTIIIFKFLIYDIVLFCIPLLGFIIKKNNLVSLKNV</sequence>
<dbReference type="VEuPathDB" id="MicrosporidiaDB:AAJ76_1390006705"/>
<evidence type="ECO:0000256" key="1">
    <source>
        <dbReference type="SAM" id="Phobius"/>
    </source>
</evidence>
<dbReference type="AlphaFoldDB" id="A0A0F9W8H2"/>
<name>A0A0F9W8H2_9MICR</name>
<dbReference type="Proteomes" id="UP000034350">
    <property type="component" value="Unassembled WGS sequence"/>
</dbReference>
<keyword evidence="1" id="KW-1133">Transmembrane helix</keyword>
<feature type="transmembrane region" description="Helical" evidence="1">
    <location>
        <begin position="12"/>
        <end position="36"/>
    </location>
</feature>
<accession>A0A0F9W8H2</accession>
<evidence type="ECO:0000313" key="2">
    <source>
        <dbReference type="EMBL" id="KKO74016.1"/>
    </source>
</evidence>
<keyword evidence="1" id="KW-0812">Transmembrane</keyword>
<proteinExistence type="predicted"/>
<dbReference type="RefSeq" id="XP_024329758.1">
    <property type="nucleotide sequence ID" value="XM_024474005.1"/>
</dbReference>
<evidence type="ECO:0000313" key="3">
    <source>
        <dbReference type="Proteomes" id="UP000034350"/>
    </source>
</evidence>
<dbReference type="EMBL" id="JPQZ01000139">
    <property type="protein sequence ID" value="KKO74016.1"/>
    <property type="molecule type" value="Genomic_DNA"/>
</dbReference>
<comment type="caution">
    <text evidence="2">The sequence shown here is derived from an EMBL/GenBank/DDBJ whole genome shotgun (WGS) entry which is preliminary data.</text>
</comment>
<keyword evidence="3" id="KW-1185">Reference proteome</keyword>